<evidence type="ECO:0000259" key="12">
    <source>
        <dbReference type="Pfam" id="PF00999"/>
    </source>
</evidence>
<feature type="transmembrane region" description="Helical" evidence="11">
    <location>
        <begin position="147"/>
        <end position="170"/>
    </location>
</feature>
<keyword evidence="5 11" id="KW-0812">Transmembrane</keyword>
<evidence type="ECO:0000256" key="6">
    <source>
        <dbReference type="ARBA" id="ARBA00022989"/>
    </source>
</evidence>
<dbReference type="RefSeq" id="WP_346184181.1">
    <property type="nucleotide sequence ID" value="NZ_BAABCE010000011.1"/>
</dbReference>
<evidence type="ECO:0000313" key="14">
    <source>
        <dbReference type="Proteomes" id="UP001500707"/>
    </source>
</evidence>
<protein>
    <recommendedName>
        <fullName evidence="12">Cation/H+ exchanger transmembrane domain-containing protein</fullName>
    </recommendedName>
</protein>
<evidence type="ECO:0000256" key="2">
    <source>
        <dbReference type="ARBA" id="ARBA00005551"/>
    </source>
</evidence>
<evidence type="ECO:0000256" key="9">
    <source>
        <dbReference type="ARBA" id="ARBA00023136"/>
    </source>
</evidence>
<keyword evidence="10" id="KW-0739">Sodium transport</keyword>
<evidence type="ECO:0000256" key="4">
    <source>
        <dbReference type="ARBA" id="ARBA00022449"/>
    </source>
</evidence>
<organism evidence="13 14">
    <name type="scientific">Streptomyces osmaniensis</name>
    <dbReference type="NCBI Taxonomy" id="593134"/>
    <lineage>
        <taxon>Bacteria</taxon>
        <taxon>Bacillati</taxon>
        <taxon>Actinomycetota</taxon>
        <taxon>Actinomycetes</taxon>
        <taxon>Kitasatosporales</taxon>
        <taxon>Streptomycetaceae</taxon>
        <taxon>Streptomyces</taxon>
    </lineage>
</organism>
<dbReference type="PANTHER" id="PTHR43562:SF3">
    <property type="entry name" value="SODIUM ION_PROTON EXCHANGER (EUROFUNG)"/>
    <property type="match status" value="1"/>
</dbReference>
<feature type="transmembrane region" description="Helical" evidence="11">
    <location>
        <begin position="49"/>
        <end position="72"/>
    </location>
</feature>
<feature type="transmembrane region" description="Helical" evidence="11">
    <location>
        <begin position="112"/>
        <end position="141"/>
    </location>
</feature>
<keyword evidence="7" id="KW-0915">Sodium</keyword>
<feature type="domain" description="Cation/H+ exchanger transmembrane" evidence="12">
    <location>
        <begin position="30"/>
        <end position="411"/>
    </location>
</feature>
<evidence type="ECO:0000256" key="11">
    <source>
        <dbReference type="SAM" id="Phobius"/>
    </source>
</evidence>
<keyword evidence="3" id="KW-0813">Transport</keyword>
<keyword evidence="9 11" id="KW-0472">Membrane</keyword>
<evidence type="ECO:0000256" key="8">
    <source>
        <dbReference type="ARBA" id="ARBA00023065"/>
    </source>
</evidence>
<evidence type="ECO:0000256" key="5">
    <source>
        <dbReference type="ARBA" id="ARBA00022692"/>
    </source>
</evidence>
<feature type="transmembrane region" description="Helical" evidence="11">
    <location>
        <begin position="182"/>
        <end position="202"/>
    </location>
</feature>
<dbReference type="EMBL" id="BAABCE010000011">
    <property type="protein sequence ID" value="GAA3568723.1"/>
    <property type="molecule type" value="Genomic_DNA"/>
</dbReference>
<proteinExistence type="inferred from homology"/>
<reference evidence="14" key="1">
    <citation type="journal article" date="2019" name="Int. J. Syst. Evol. Microbiol.">
        <title>The Global Catalogue of Microorganisms (GCM) 10K type strain sequencing project: providing services to taxonomists for standard genome sequencing and annotation.</title>
        <authorList>
            <consortium name="The Broad Institute Genomics Platform"/>
            <consortium name="The Broad Institute Genome Sequencing Center for Infectious Disease"/>
            <person name="Wu L."/>
            <person name="Ma J."/>
        </authorList>
    </citation>
    <scope>NUCLEOTIDE SEQUENCE [LARGE SCALE GENOMIC DNA]</scope>
    <source>
        <strain evidence="14">JCM 17656</strain>
    </source>
</reference>
<feature type="transmembrane region" description="Helical" evidence="11">
    <location>
        <begin position="84"/>
        <end position="105"/>
    </location>
</feature>
<gene>
    <name evidence="13" type="ORF">GCM10022295_58190</name>
</gene>
<evidence type="ECO:0000256" key="3">
    <source>
        <dbReference type="ARBA" id="ARBA00022448"/>
    </source>
</evidence>
<dbReference type="Gene3D" id="1.20.1530.20">
    <property type="match status" value="1"/>
</dbReference>
<feature type="transmembrane region" description="Helical" evidence="11">
    <location>
        <begin position="15"/>
        <end position="37"/>
    </location>
</feature>
<keyword evidence="6 11" id="KW-1133">Transmembrane helix</keyword>
<dbReference type="Proteomes" id="UP001500707">
    <property type="component" value="Unassembled WGS sequence"/>
</dbReference>
<keyword evidence="4" id="KW-0050">Antiport</keyword>
<evidence type="ECO:0000256" key="7">
    <source>
        <dbReference type="ARBA" id="ARBA00023053"/>
    </source>
</evidence>
<evidence type="ECO:0000256" key="1">
    <source>
        <dbReference type="ARBA" id="ARBA00004141"/>
    </source>
</evidence>
<feature type="transmembrane region" description="Helical" evidence="11">
    <location>
        <begin position="297"/>
        <end position="317"/>
    </location>
</feature>
<dbReference type="PANTHER" id="PTHR43562">
    <property type="entry name" value="NAPA-TYPE SODIUM/HYDROGEN ANTIPORTER"/>
    <property type="match status" value="1"/>
</dbReference>
<evidence type="ECO:0000313" key="13">
    <source>
        <dbReference type="EMBL" id="GAA3568723.1"/>
    </source>
</evidence>
<dbReference type="InterPro" id="IPR006153">
    <property type="entry name" value="Cation/H_exchanger_TM"/>
</dbReference>
<feature type="transmembrane region" description="Helical" evidence="11">
    <location>
        <begin position="393"/>
        <end position="412"/>
    </location>
</feature>
<dbReference type="InterPro" id="IPR038770">
    <property type="entry name" value="Na+/solute_symporter_sf"/>
</dbReference>
<comment type="subcellular location">
    <subcellularLocation>
        <location evidence="1">Membrane</location>
        <topology evidence="1">Multi-pass membrane protein</topology>
    </subcellularLocation>
</comment>
<feature type="transmembrane region" description="Helical" evidence="11">
    <location>
        <begin position="214"/>
        <end position="231"/>
    </location>
</feature>
<sequence>MNLSATPVAPLGSHALLMFLLQVGVLLGTAVLLGRLAQRLGLPSIVGELCAGVVLGPSLLTPLAPAFSAWLLPQQPESIHLLDAAGQLGVLLLVGITGMNIDLGLVRRKGRAAVLVSTGGLVVPFAGGVAVALAIPAALLVDGVDRTVFALFAGVALCVSALPVIAKTLLDMGLLHRNIGQLIVGASVVDDIAGWLLLSVVSAMATTGVHGPDVALSVVYLIAMLACAFFVGRPLVRRLLQWSARAGKGESVPAVCTVLIVLGAVASHALHMEAIIGAFIVGVLIGSSGEPDRERLAPLRIMAVTVLAPLFFATAGLRIDLTAMARPEVALSAVLVLTVAVVGKFAGAYAGARAGRLGHWEALALGAGMNSRGVIEVIIAMVGLRLGILTTEMYTIIVLVAIVTSVMAAPLLRMSVGRMPITREERVREHVMAGGPAPESNS</sequence>
<feature type="transmembrane region" description="Helical" evidence="11">
    <location>
        <begin position="329"/>
        <end position="350"/>
    </location>
</feature>
<dbReference type="Pfam" id="PF00999">
    <property type="entry name" value="Na_H_Exchanger"/>
    <property type="match status" value="1"/>
</dbReference>
<comment type="caution">
    <text evidence="13">The sequence shown here is derived from an EMBL/GenBank/DDBJ whole genome shotgun (WGS) entry which is preliminary data.</text>
</comment>
<feature type="transmembrane region" description="Helical" evidence="11">
    <location>
        <begin position="252"/>
        <end position="285"/>
    </location>
</feature>
<comment type="similarity">
    <text evidence="2">Belongs to the monovalent cation:proton antiporter 2 (CPA2) transporter (TC 2.A.37) family.</text>
</comment>
<keyword evidence="8" id="KW-0406">Ion transport</keyword>
<name>A0ABP6XR44_9ACTN</name>
<accession>A0ABP6XR44</accession>
<keyword evidence="14" id="KW-1185">Reference proteome</keyword>
<evidence type="ECO:0000256" key="10">
    <source>
        <dbReference type="ARBA" id="ARBA00023201"/>
    </source>
</evidence>